<gene>
    <name evidence="1" type="ORF">UCREL1_2572</name>
</gene>
<keyword evidence="2" id="KW-1185">Reference proteome</keyword>
<dbReference type="AlphaFoldDB" id="M7SUY3"/>
<organism evidence="1 2">
    <name type="scientific">Eutypa lata (strain UCR-EL1)</name>
    <name type="common">Grapevine dieback disease fungus</name>
    <name type="synonym">Eutypa armeniacae</name>
    <dbReference type="NCBI Taxonomy" id="1287681"/>
    <lineage>
        <taxon>Eukaryota</taxon>
        <taxon>Fungi</taxon>
        <taxon>Dikarya</taxon>
        <taxon>Ascomycota</taxon>
        <taxon>Pezizomycotina</taxon>
        <taxon>Sordariomycetes</taxon>
        <taxon>Xylariomycetidae</taxon>
        <taxon>Xylariales</taxon>
        <taxon>Diatrypaceae</taxon>
        <taxon>Eutypa</taxon>
    </lineage>
</organism>
<dbReference type="OrthoDB" id="4759417at2759"/>
<name>M7SUY3_EUTLA</name>
<evidence type="ECO:0000313" key="2">
    <source>
        <dbReference type="Proteomes" id="UP000012174"/>
    </source>
</evidence>
<sequence length="259" mass="29086">MAHHNSASSSATQYNVGIQIAPINNHYHLISQATSIATAQQFGSPIDTRYSYAPLNQMIQAVNSGDIIAKRYHGEGIYDKMKGMIINAFGFREEKMMEDIIMRDGENPTQLSTLIVCLSVALTKTTLCQVVSSAIMLFSHNELDNSMLGELMVIRNQVEKYANAVLSRDAMCNKLEHAKIRVKELVKGPTLRLKAHTLFLPPRLPAEEGDFVEFIVKLWSSQTDGDKIYIRSVKLLSLALLLSEYGWNIDVFVEKTIKY</sequence>
<dbReference type="HOGENOM" id="CLU_1073750_0_0_1"/>
<dbReference type="Proteomes" id="UP000012174">
    <property type="component" value="Unassembled WGS sequence"/>
</dbReference>
<evidence type="ECO:0000313" key="1">
    <source>
        <dbReference type="EMBL" id="EMR70389.1"/>
    </source>
</evidence>
<accession>M7SUY3</accession>
<dbReference type="EMBL" id="KB705877">
    <property type="protein sequence ID" value="EMR70389.1"/>
    <property type="molecule type" value="Genomic_DNA"/>
</dbReference>
<protein>
    <submittedName>
        <fullName evidence="1">Uncharacterized protein</fullName>
    </submittedName>
</protein>
<proteinExistence type="predicted"/>
<dbReference type="KEGG" id="ela:UCREL1_2572"/>
<reference evidence="2" key="1">
    <citation type="journal article" date="2013" name="Genome Announc.">
        <title>Draft genome sequence of the grapevine dieback fungus Eutypa lata UCR-EL1.</title>
        <authorList>
            <person name="Blanco-Ulate B."/>
            <person name="Rolshausen P.E."/>
            <person name="Cantu D."/>
        </authorList>
    </citation>
    <scope>NUCLEOTIDE SEQUENCE [LARGE SCALE GENOMIC DNA]</scope>
    <source>
        <strain evidence="2">UCR-EL1</strain>
    </source>
</reference>